<dbReference type="InParanoid" id="L0HIE4"/>
<dbReference type="InterPro" id="IPR002933">
    <property type="entry name" value="Peptidase_M20"/>
</dbReference>
<reference evidence="6 7" key="2">
    <citation type="journal article" date="2014" name="Genome Announc.">
        <title>Complete Genome Sequence of Methanoregula formicica SMSPT, a Mesophilic Hydrogenotrophic Methanogen Isolated from a Methanogenic Upflow Anaerobic Sludge Blanket Reactor.</title>
        <authorList>
            <person name="Yamamoto K."/>
            <person name="Tamaki H."/>
            <person name="Cadillo-Quiroz H."/>
            <person name="Imachi H."/>
            <person name="Kyrpides N."/>
            <person name="Woyke T."/>
            <person name="Goodwin L."/>
            <person name="Zinder S.H."/>
            <person name="Kamagata Y."/>
            <person name="Liu W.T."/>
        </authorList>
    </citation>
    <scope>NUCLEOTIDE SEQUENCE [LARGE SCALE GENOMIC DNA]</scope>
    <source>
        <strain evidence="7">DSM 22288 / NBRC 105244 / SMSP</strain>
    </source>
</reference>
<proteinExistence type="predicted"/>
<dbReference type="InterPro" id="IPR050072">
    <property type="entry name" value="Peptidase_M20A"/>
</dbReference>
<dbReference type="PANTHER" id="PTHR43808:SF32">
    <property type="entry name" value="ARGE_DAPE-RELATED DEACYLASE"/>
    <property type="match status" value="1"/>
</dbReference>
<accession>L0HIE4</accession>
<keyword evidence="7" id="KW-1185">Reference proteome</keyword>
<dbReference type="eggNOG" id="arCOG01107">
    <property type="taxonomic scope" value="Archaea"/>
</dbReference>
<dbReference type="FunCoup" id="L0HIE4">
    <property type="interactions" value="92"/>
</dbReference>
<name>L0HIE4_METFS</name>
<dbReference type="InterPro" id="IPR001261">
    <property type="entry name" value="ArgE/DapE_CS"/>
</dbReference>
<evidence type="ECO:0000256" key="2">
    <source>
        <dbReference type="ARBA" id="ARBA00022723"/>
    </source>
</evidence>
<dbReference type="GeneID" id="14308210"/>
<gene>
    <name evidence="6" type="ordered locus">Metfor_1821</name>
</gene>
<sequence>MHVSRICSDLVKIRSENPPGTTAEVIEYIRGFLDGIGIRSEVFCAGQGMDNLVAIQKDATLMLCGHVDVVPAPGDNWSRPPFSGDIAEGCVWGRGATDMKGGCAAILSACETLADAGKDMPATLAFVCDEETGGENGTRFLLAKKALPPCDCIIAEPTPSLHPSIGQKGLCRMEIAFSGIPAHGSLYPAVGRSAIMEAVPFLEWVKTLYNRDYPVDASLQEIINRSAGVVAKEFRIDGVSDVLQRLTFNPGTIHGGEKSNVVAERCTLELEIRVPWGCSIPETIAEIRAHAGNAVVTPQEAFVPTITDPSSRIVTVTCNAVQHAWNKPSFPFVQWAASDARHLRSAGFRVIEYGPGEIESLHAVNERVTITSLEKAVEIYGDVMQQYAGEQA</sequence>
<comment type="cofactor">
    <cofactor evidence="1">
        <name>Zn(2+)</name>
        <dbReference type="ChEBI" id="CHEBI:29105"/>
    </cofactor>
</comment>
<evidence type="ECO:0000313" key="7">
    <source>
        <dbReference type="Proteomes" id="UP000010824"/>
    </source>
</evidence>
<keyword evidence="3" id="KW-0378">Hydrolase</keyword>
<dbReference type="Gene3D" id="3.40.630.10">
    <property type="entry name" value="Zn peptidases"/>
    <property type="match status" value="1"/>
</dbReference>
<dbReference type="OrthoDB" id="24854at2157"/>
<dbReference type="SUPFAM" id="SSF53187">
    <property type="entry name" value="Zn-dependent exopeptidases"/>
    <property type="match status" value="1"/>
</dbReference>
<dbReference type="EMBL" id="CP003167">
    <property type="protein sequence ID" value="AGB02844.1"/>
    <property type="molecule type" value="Genomic_DNA"/>
</dbReference>
<dbReference type="RefSeq" id="WP_015285807.1">
    <property type="nucleotide sequence ID" value="NC_019943.1"/>
</dbReference>
<dbReference type="PANTHER" id="PTHR43808">
    <property type="entry name" value="ACETYLORNITHINE DEACETYLASE"/>
    <property type="match status" value="1"/>
</dbReference>
<dbReference type="GO" id="GO:0016787">
    <property type="term" value="F:hydrolase activity"/>
    <property type="evidence" value="ECO:0007669"/>
    <property type="project" value="UniProtKB-KW"/>
</dbReference>
<dbReference type="InterPro" id="IPR036264">
    <property type="entry name" value="Bact_exopeptidase_dim_dom"/>
</dbReference>
<keyword evidence="4" id="KW-0862">Zinc</keyword>
<evidence type="ECO:0000256" key="4">
    <source>
        <dbReference type="ARBA" id="ARBA00022833"/>
    </source>
</evidence>
<dbReference type="SUPFAM" id="SSF55031">
    <property type="entry name" value="Bacterial exopeptidase dimerisation domain"/>
    <property type="match status" value="1"/>
</dbReference>
<dbReference type="STRING" id="593750.Metfor_1821"/>
<dbReference type="KEGG" id="mfo:Metfor_1821"/>
<evidence type="ECO:0000256" key="1">
    <source>
        <dbReference type="ARBA" id="ARBA00001947"/>
    </source>
</evidence>
<dbReference type="Proteomes" id="UP000010824">
    <property type="component" value="Chromosome"/>
</dbReference>
<evidence type="ECO:0000259" key="5">
    <source>
        <dbReference type="Pfam" id="PF07687"/>
    </source>
</evidence>
<evidence type="ECO:0000313" key="6">
    <source>
        <dbReference type="EMBL" id="AGB02844.1"/>
    </source>
</evidence>
<dbReference type="Pfam" id="PF01546">
    <property type="entry name" value="Peptidase_M20"/>
    <property type="match status" value="1"/>
</dbReference>
<dbReference type="AlphaFoldDB" id="L0HIE4"/>
<protein>
    <submittedName>
        <fullName evidence="6">Acetylornithine deacetylase/succinyldiaminopimelate desuccinylase-like deacylase</fullName>
    </submittedName>
</protein>
<dbReference type="Gene3D" id="1.10.150.900">
    <property type="match status" value="1"/>
</dbReference>
<evidence type="ECO:0000256" key="3">
    <source>
        <dbReference type="ARBA" id="ARBA00022801"/>
    </source>
</evidence>
<dbReference type="InterPro" id="IPR011650">
    <property type="entry name" value="Peptidase_M20_dimer"/>
</dbReference>
<keyword evidence="2" id="KW-0479">Metal-binding</keyword>
<dbReference type="GO" id="GO:0046872">
    <property type="term" value="F:metal ion binding"/>
    <property type="evidence" value="ECO:0007669"/>
    <property type="project" value="UniProtKB-KW"/>
</dbReference>
<feature type="domain" description="Peptidase M20 dimerisation" evidence="5">
    <location>
        <begin position="165"/>
        <end position="293"/>
    </location>
</feature>
<dbReference type="Gene3D" id="3.30.70.360">
    <property type="match status" value="1"/>
</dbReference>
<dbReference type="HOGENOM" id="CLU_021802_11_2_2"/>
<dbReference type="PROSITE" id="PS00758">
    <property type="entry name" value="ARGE_DAPE_CPG2_1"/>
    <property type="match status" value="1"/>
</dbReference>
<organism evidence="6 7">
    <name type="scientific">Methanoregula formicica (strain DSM 22288 / NBRC 105244 / SMSP)</name>
    <dbReference type="NCBI Taxonomy" id="593750"/>
    <lineage>
        <taxon>Archaea</taxon>
        <taxon>Methanobacteriati</taxon>
        <taxon>Methanobacteriota</taxon>
        <taxon>Stenosarchaea group</taxon>
        <taxon>Methanomicrobia</taxon>
        <taxon>Methanomicrobiales</taxon>
        <taxon>Methanoregulaceae</taxon>
        <taxon>Methanoregula</taxon>
    </lineage>
</organism>
<dbReference type="Pfam" id="PF07687">
    <property type="entry name" value="M20_dimer"/>
    <property type="match status" value="1"/>
</dbReference>
<reference evidence="7" key="1">
    <citation type="submission" date="2011-12" db="EMBL/GenBank/DDBJ databases">
        <title>Complete sequence of Methanoregula formicicum SMSP.</title>
        <authorList>
            <person name="Lucas S."/>
            <person name="Han J."/>
            <person name="Lapidus A."/>
            <person name="Cheng J.-F."/>
            <person name="Goodwin L."/>
            <person name="Pitluck S."/>
            <person name="Peters L."/>
            <person name="Ovchinnikova G."/>
            <person name="Teshima H."/>
            <person name="Detter J.C."/>
            <person name="Han C."/>
            <person name="Tapia R."/>
            <person name="Land M."/>
            <person name="Hauser L."/>
            <person name="Kyrpides N."/>
            <person name="Ivanova N."/>
            <person name="Pagani I."/>
            <person name="Imachi H."/>
            <person name="Tamaki H."/>
            <person name="Sekiguchi Y."/>
            <person name="Kamagata Y."/>
            <person name="Cadillo-Quiroz H."/>
            <person name="Zinder S."/>
            <person name="Liu W.-T."/>
            <person name="Woyke T."/>
        </authorList>
    </citation>
    <scope>NUCLEOTIDE SEQUENCE [LARGE SCALE GENOMIC DNA]</scope>
    <source>
        <strain evidence="7">DSM 22288 / NBRC 105244 / SMSP</strain>
    </source>
</reference>